<sequence length="403" mass="42126">MNTKNASSIAAPVIPETKEAHAALIAQLEQQLEVVKASYNAKWSAAISTIATVAQMAASTPSTFEASEIQVYDVLNPSLLTFRKEPVIPGVDLDAPLASPPAPVSVSAPVAAPVSAARTPMTIQGAIYPGIPTTVHIDGTAIVTVSASLTGQGTYKKWHYDILTNSVAPPAGSCVEDLDKDLLHSTSPGPVSSSSSGSGKAASTSASDRSSRRTSPYTRTARATSAPPTFTVAAPAAPSSAPTTAAAPPASSPAAAQARPAAPRRLRREDAVTHVHTRFGPVFVSNNYAQAELGAYRKPKGVKSTFSHFLHDMPRTAVPVASGSDDDKGKKRARDDDEDDDSGLGSEEERPKKKTLVSDEFDSPATCLPGNHVRVRLHDPATGASMTPSSPRRRSPRLQAENN</sequence>
<keyword evidence="3" id="KW-1185">Reference proteome</keyword>
<gene>
    <name evidence="2" type="ORF">AAE3_LOCUS6087</name>
</gene>
<organism evidence="2 3">
    <name type="scientific">Cyclocybe aegerita</name>
    <name type="common">Black poplar mushroom</name>
    <name type="synonym">Agrocybe aegerita</name>
    <dbReference type="NCBI Taxonomy" id="1973307"/>
    <lineage>
        <taxon>Eukaryota</taxon>
        <taxon>Fungi</taxon>
        <taxon>Dikarya</taxon>
        <taxon>Basidiomycota</taxon>
        <taxon>Agaricomycotina</taxon>
        <taxon>Agaricomycetes</taxon>
        <taxon>Agaricomycetidae</taxon>
        <taxon>Agaricales</taxon>
        <taxon>Agaricineae</taxon>
        <taxon>Bolbitiaceae</taxon>
        <taxon>Cyclocybe</taxon>
    </lineage>
</organism>
<reference evidence="2 3" key="1">
    <citation type="submission" date="2020-01" db="EMBL/GenBank/DDBJ databases">
        <authorList>
            <person name="Gupta K D."/>
        </authorList>
    </citation>
    <scope>NUCLEOTIDE SEQUENCE [LARGE SCALE GENOMIC DNA]</scope>
</reference>
<accession>A0A8S0WB80</accession>
<evidence type="ECO:0000256" key="1">
    <source>
        <dbReference type="SAM" id="MobiDB-lite"/>
    </source>
</evidence>
<name>A0A8S0WB80_CYCAE</name>
<proteinExistence type="predicted"/>
<protein>
    <submittedName>
        <fullName evidence="2">Uncharacterized protein</fullName>
    </submittedName>
</protein>
<comment type="caution">
    <text evidence="2">The sequence shown here is derived from an EMBL/GenBank/DDBJ whole genome shotgun (WGS) entry which is preliminary data.</text>
</comment>
<dbReference type="EMBL" id="CACVBS010000041">
    <property type="protein sequence ID" value="CAA7263756.1"/>
    <property type="molecule type" value="Genomic_DNA"/>
</dbReference>
<dbReference type="AlphaFoldDB" id="A0A8S0WB80"/>
<dbReference type="Proteomes" id="UP000467700">
    <property type="component" value="Unassembled WGS sequence"/>
</dbReference>
<feature type="compositionally biased region" description="Low complexity" evidence="1">
    <location>
        <begin position="185"/>
        <end position="263"/>
    </location>
</feature>
<dbReference type="OrthoDB" id="10481729at2759"/>
<evidence type="ECO:0000313" key="2">
    <source>
        <dbReference type="EMBL" id="CAA7263756.1"/>
    </source>
</evidence>
<feature type="compositionally biased region" description="Basic and acidic residues" evidence="1">
    <location>
        <begin position="325"/>
        <end position="335"/>
    </location>
</feature>
<feature type="region of interest" description="Disordered" evidence="1">
    <location>
        <begin position="180"/>
        <end position="267"/>
    </location>
</feature>
<feature type="region of interest" description="Disordered" evidence="1">
    <location>
        <begin position="314"/>
        <end position="403"/>
    </location>
</feature>
<evidence type="ECO:0000313" key="3">
    <source>
        <dbReference type="Proteomes" id="UP000467700"/>
    </source>
</evidence>